<evidence type="ECO:0000313" key="3">
    <source>
        <dbReference type="Proteomes" id="UP000009173"/>
    </source>
</evidence>
<evidence type="ECO:0000256" key="1">
    <source>
        <dbReference type="SAM" id="MobiDB-lite"/>
    </source>
</evidence>
<sequence>MNRAFFLDILRRKPALFQAMLAFNAEGSPSASGLADVLTQAVPGIDAGMLLASADVRRRLAALCPAGAPGDTAAGAPGHGATGSTSGNTSGNTLNSTFGPDTAASGERASEATAPGAPRVPFWDFAEESRRLALLPAPAVDRLALTFGAALHGNAFAVLVRRDDVLALRTALGEDLYAYGLHRGRYQLGGVRRHFSPLRDAERTGEGIARRIRTDGLTALGVCIARWPDVLRRRLVWPDSMSGISSGNTPDDITADIISGTSPRWDEARRQAAWPDIWFSLRKLLLKEVAPQWAPCFD</sequence>
<geneLocation type="plasmid" evidence="2 3">
    <name>pDVUL01</name>
</geneLocation>
<accession>A0A0H3ACF5</accession>
<keyword evidence="2" id="KW-0614">Plasmid</keyword>
<dbReference type="AlphaFoldDB" id="A0A0H3ACF5"/>
<protein>
    <submittedName>
        <fullName evidence="2">Uncharacterized protein</fullName>
    </submittedName>
</protein>
<gene>
    <name evidence="2" type="ordered locus">Dvul_2990</name>
</gene>
<dbReference type="RefSeq" id="WP_011787393.1">
    <property type="nucleotide sequence ID" value="NC_008741.1"/>
</dbReference>
<dbReference type="Proteomes" id="UP000009173">
    <property type="component" value="Plasmid pDVUL01"/>
</dbReference>
<feature type="region of interest" description="Disordered" evidence="1">
    <location>
        <begin position="71"/>
        <end position="115"/>
    </location>
</feature>
<feature type="compositionally biased region" description="Low complexity" evidence="1">
    <location>
        <begin position="82"/>
        <end position="97"/>
    </location>
</feature>
<name>A0A0H3ACF5_NITV4</name>
<dbReference type="EMBL" id="CP000528">
    <property type="protein sequence ID" value="ABM30001.1"/>
    <property type="molecule type" value="Genomic_DNA"/>
</dbReference>
<evidence type="ECO:0000313" key="2">
    <source>
        <dbReference type="EMBL" id="ABM30001.1"/>
    </source>
</evidence>
<organism evidence="2 3">
    <name type="scientific">Nitratidesulfovibrio vulgaris (strain DP4)</name>
    <name type="common">Desulfovibrio vulgaris</name>
    <dbReference type="NCBI Taxonomy" id="391774"/>
    <lineage>
        <taxon>Bacteria</taxon>
        <taxon>Pseudomonadati</taxon>
        <taxon>Thermodesulfobacteriota</taxon>
        <taxon>Desulfovibrionia</taxon>
        <taxon>Desulfovibrionales</taxon>
        <taxon>Desulfovibrionaceae</taxon>
        <taxon>Nitratidesulfovibrio</taxon>
    </lineage>
</organism>
<dbReference type="HOGENOM" id="CLU_078736_0_0_7"/>
<dbReference type="KEGG" id="dvl:Dvul_2990"/>
<proteinExistence type="predicted"/>
<reference evidence="3" key="1">
    <citation type="journal article" date="2009" name="Environ. Microbiol.">
        <title>Contribution of mobile genetic elements to Desulfovibrio vulgaris genome plasticity.</title>
        <authorList>
            <person name="Walker C.B."/>
            <person name="Stolyar S."/>
            <person name="Chivian D."/>
            <person name="Pinel N."/>
            <person name="Gabster J.A."/>
            <person name="Dehal P.S."/>
            <person name="He Z."/>
            <person name="Yang Z.K."/>
            <person name="Yen H.C."/>
            <person name="Zhou J."/>
            <person name="Wall J.D."/>
            <person name="Hazen T.C."/>
            <person name="Arkin A.P."/>
            <person name="Stahl D.A."/>
        </authorList>
    </citation>
    <scope>NUCLEOTIDE SEQUENCE [LARGE SCALE GENOMIC DNA]</scope>
    <source>
        <strain evidence="3">DP4</strain>
        <plasmid evidence="3">Plasmid pDVUL01</plasmid>
    </source>
</reference>